<keyword evidence="5" id="KW-0472">Membrane</keyword>
<sequence>MNINYVTYFLQEQCNNYYTTVKLSFSNCKFPDSRLKPNWLDSKLSIRELTLDSCSLSEIEDNAFTSDTFVDTSTIILTNNYLISLRKKMFHNLKALERLTIKQKTAIKSAELNSLQEVSDTLTSLQLEEGVINDNKVLQNITGSDTLPNLVELSIRYNSIPEVNAELFQGLPAVKSVYIDNSKVETVSIDTLKPFIHITQFILDNNNINSLPEGLTDPVLGSSKFSLSIHDNPWHCDCSLKWIQDIIISRSIKIPQIPFCKTPQENKDKTFLIADFCSQSNSTTTTRRREQSTVRTTTETTTPQEITVNCANTKRMINHHSREPMSNTLQVRSPFPDFYIKNISETMITLNLPNISGTLIWFSNDTRDSPGCEKIVKTSHVLHNMQSKKAYTICLLGEDKTSISPLNCLPAFAANNLDDESENKPWMRASDKLLVYMFFTMSCVLTFIMGCLMTFLMVRRHPTLLSGSERVMMVKHREVKAIVLPKGVNVSDNKQKLDCDRFYNKSEDGYVTPLPPVDETLPRRVRRVSLQSDKNSYVSQVEATGSQLNSWRVMMERQMFESPPTPPSTDTIPSLSLSVDTENVYQDTN</sequence>
<feature type="compositionally biased region" description="Low complexity" evidence="4">
    <location>
        <begin position="293"/>
        <end position="302"/>
    </location>
</feature>
<accession>A0AAJ7JD80</accession>
<dbReference type="SMART" id="SM00082">
    <property type="entry name" value="LRRCT"/>
    <property type="match status" value="1"/>
</dbReference>
<feature type="domain" description="LRRCT" evidence="6">
    <location>
        <begin position="232"/>
        <end position="278"/>
    </location>
</feature>
<feature type="region of interest" description="Disordered" evidence="4">
    <location>
        <begin position="283"/>
        <end position="302"/>
    </location>
</feature>
<dbReference type="InterPro" id="IPR050541">
    <property type="entry name" value="LRR_TM_domain-containing"/>
</dbReference>
<evidence type="ECO:0000256" key="5">
    <source>
        <dbReference type="SAM" id="Phobius"/>
    </source>
</evidence>
<keyword evidence="5" id="KW-1133">Transmembrane helix</keyword>
<keyword evidence="7" id="KW-1185">Reference proteome</keyword>
<dbReference type="InterPro" id="IPR032675">
    <property type="entry name" value="LRR_dom_sf"/>
</dbReference>
<gene>
    <name evidence="8" type="primary">LOC108631366</name>
</gene>
<keyword evidence="3" id="KW-0677">Repeat</keyword>
<organism evidence="7 8">
    <name type="scientific">Ceratina calcarata</name>
    <dbReference type="NCBI Taxonomy" id="156304"/>
    <lineage>
        <taxon>Eukaryota</taxon>
        <taxon>Metazoa</taxon>
        <taxon>Ecdysozoa</taxon>
        <taxon>Arthropoda</taxon>
        <taxon>Hexapoda</taxon>
        <taxon>Insecta</taxon>
        <taxon>Pterygota</taxon>
        <taxon>Neoptera</taxon>
        <taxon>Endopterygota</taxon>
        <taxon>Hymenoptera</taxon>
        <taxon>Apocrita</taxon>
        <taxon>Aculeata</taxon>
        <taxon>Apoidea</taxon>
        <taxon>Anthophila</taxon>
        <taxon>Apidae</taxon>
        <taxon>Ceratina</taxon>
        <taxon>Zadontomerus</taxon>
    </lineage>
</organism>
<dbReference type="Proteomes" id="UP000694925">
    <property type="component" value="Unplaced"/>
</dbReference>
<dbReference type="InterPro" id="IPR003591">
    <property type="entry name" value="Leu-rich_rpt_typical-subtyp"/>
</dbReference>
<dbReference type="PANTHER" id="PTHR24369">
    <property type="entry name" value="ANTIGEN BSP, PUTATIVE-RELATED"/>
    <property type="match status" value="1"/>
</dbReference>
<evidence type="ECO:0000256" key="3">
    <source>
        <dbReference type="ARBA" id="ARBA00022737"/>
    </source>
</evidence>
<dbReference type="Gene3D" id="3.80.10.10">
    <property type="entry name" value="Ribonuclease Inhibitor"/>
    <property type="match status" value="1"/>
</dbReference>
<dbReference type="PANTHER" id="PTHR24369:SF210">
    <property type="entry name" value="CHAOPTIN-RELATED"/>
    <property type="match status" value="1"/>
</dbReference>
<reference evidence="8" key="1">
    <citation type="submission" date="2025-08" db="UniProtKB">
        <authorList>
            <consortium name="RefSeq"/>
        </authorList>
    </citation>
    <scope>IDENTIFICATION</scope>
    <source>
        <tissue evidence="8">Whole body</tissue>
    </source>
</reference>
<evidence type="ECO:0000256" key="4">
    <source>
        <dbReference type="SAM" id="MobiDB-lite"/>
    </source>
</evidence>
<dbReference type="InterPro" id="IPR000483">
    <property type="entry name" value="Cys-rich_flank_reg_C"/>
</dbReference>
<dbReference type="KEGG" id="ccal:108631366"/>
<name>A0AAJ7JD80_9HYME</name>
<dbReference type="SUPFAM" id="SSF52058">
    <property type="entry name" value="L domain-like"/>
    <property type="match status" value="1"/>
</dbReference>
<keyword evidence="5" id="KW-0812">Transmembrane</keyword>
<evidence type="ECO:0000313" key="8">
    <source>
        <dbReference type="RefSeq" id="XP_017890707.1"/>
    </source>
</evidence>
<dbReference type="SMART" id="SM00369">
    <property type="entry name" value="LRR_TYP"/>
    <property type="match status" value="3"/>
</dbReference>
<keyword evidence="2" id="KW-0732">Signal</keyword>
<feature type="transmembrane region" description="Helical" evidence="5">
    <location>
        <begin position="433"/>
        <end position="458"/>
    </location>
</feature>
<dbReference type="RefSeq" id="XP_017890707.1">
    <property type="nucleotide sequence ID" value="XM_018035218.2"/>
</dbReference>
<proteinExistence type="predicted"/>
<dbReference type="AlphaFoldDB" id="A0AAJ7JD80"/>
<evidence type="ECO:0000259" key="6">
    <source>
        <dbReference type="SMART" id="SM00082"/>
    </source>
</evidence>
<protein>
    <submittedName>
        <fullName evidence="8">Leucine-rich repeat transmembrane protein FLRT3-like</fullName>
    </submittedName>
</protein>
<keyword evidence="1" id="KW-0433">Leucine-rich repeat</keyword>
<evidence type="ECO:0000256" key="2">
    <source>
        <dbReference type="ARBA" id="ARBA00022729"/>
    </source>
</evidence>
<dbReference type="GO" id="GO:0005886">
    <property type="term" value="C:plasma membrane"/>
    <property type="evidence" value="ECO:0007669"/>
    <property type="project" value="TreeGrafter"/>
</dbReference>
<dbReference type="GeneID" id="108631366"/>
<evidence type="ECO:0000256" key="1">
    <source>
        <dbReference type="ARBA" id="ARBA00022614"/>
    </source>
</evidence>
<evidence type="ECO:0000313" key="7">
    <source>
        <dbReference type="Proteomes" id="UP000694925"/>
    </source>
</evidence>